<dbReference type="CDD" id="cd09279">
    <property type="entry name" value="RNase_HI_like"/>
    <property type="match status" value="1"/>
</dbReference>
<dbReference type="RefSeq" id="WP_251511320.1">
    <property type="nucleotide sequence ID" value="NZ_JAMBON010000002.1"/>
</dbReference>
<protein>
    <submittedName>
        <fullName evidence="2">Ribonuclease HI family protein</fullName>
        <ecNumber evidence="2">3.1.26.4</ecNumber>
    </submittedName>
</protein>
<keyword evidence="2" id="KW-0378">Hydrolase</keyword>
<name>A0ABW4HQQ4_9BACI</name>
<gene>
    <name evidence="2" type="ORF">ACFSBH_09340</name>
</gene>
<feature type="domain" description="RNase H type-1" evidence="1">
    <location>
        <begin position="1"/>
        <end position="127"/>
    </location>
</feature>
<evidence type="ECO:0000259" key="1">
    <source>
        <dbReference type="PROSITE" id="PS50879"/>
    </source>
</evidence>
<dbReference type="InterPro" id="IPR002156">
    <property type="entry name" value="RNaseH_domain"/>
</dbReference>
<dbReference type="InterPro" id="IPR012337">
    <property type="entry name" value="RNaseH-like_sf"/>
</dbReference>
<dbReference type="Gene3D" id="3.30.420.10">
    <property type="entry name" value="Ribonuclease H-like superfamily/Ribonuclease H"/>
    <property type="match status" value="1"/>
</dbReference>
<evidence type="ECO:0000313" key="2">
    <source>
        <dbReference type="EMBL" id="MFD1607856.1"/>
    </source>
</evidence>
<dbReference type="PANTHER" id="PTHR47723">
    <property type="entry name" value="OS05G0353850 PROTEIN"/>
    <property type="match status" value="1"/>
</dbReference>
<dbReference type="SUPFAM" id="SSF53098">
    <property type="entry name" value="Ribonuclease H-like"/>
    <property type="match status" value="1"/>
</dbReference>
<proteinExistence type="predicted"/>
<dbReference type="PANTHER" id="PTHR47723:SF19">
    <property type="entry name" value="POLYNUCLEOTIDYL TRANSFERASE, RIBONUCLEASE H-LIKE SUPERFAMILY PROTEIN"/>
    <property type="match status" value="1"/>
</dbReference>
<reference evidence="3" key="1">
    <citation type="journal article" date="2019" name="Int. J. Syst. Evol. Microbiol.">
        <title>The Global Catalogue of Microorganisms (GCM) 10K type strain sequencing project: providing services to taxonomists for standard genome sequencing and annotation.</title>
        <authorList>
            <consortium name="The Broad Institute Genomics Platform"/>
            <consortium name="The Broad Institute Genome Sequencing Center for Infectious Disease"/>
            <person name="Wu L."/>
            <person name="Ma J."/>
        </authorList>
    </citation>
    <scope>NUCLEOTIDE SEQUENCE [LARGE SCALE GENOMIC DNA]</scope>
    <source>
        <strain evidence="3">CGMCC 1.12376</strain>
    </source>
</reference>
<evidence type="ECO:0000313" key="3">
    <source>
        <dbReference type="Proteomes" id="UP001597221"/>
    </source>
</evidence>
<dbReference type="InterPro" id="IPR053151">
    <property type="entry name" value="RNase_H-like"/>
</dbReference>
<dbReference type="EMBL" id="JBHUDE010000043">
    <property type="protein sequence ID" value="MFD1607856.1"/>
    <property type="molecule type" value="Genomic_DNA"/>
</dbReference>
<sequence>MIEVYTDGASKGNPGKSGIGIVFKSSTIYEEHSFQIGIYSNHEAEFHAVIKALELCKEKYPNEVLSFRSDSKVVVDTIEKEFTKNKDYLPLLEQIQQLSSHFPLFFIKWIPEKQNQQADRLAREIIREEN</sequence>
<dbReference type="EC" id="3.1.26.4" evidence="2"/>
<dbReference type="PROSITE" id="PS50879">
    <property type="entry name" value="RNASE_H_1"/>
    <property type="match status" value="1"/>
</dbReference>
<comment type="caution">
    <text evidence="2">The sequence shown here is derived from an EMBL/GenBank/DDBJ whole genome shotgun (WGS) entry which is preliminary data.</text>
</comment>
<dbReference type="Pfam" id="PF13456">
    <property type="entry name" value="RVT_3"/>
    <property type="match status" value="1"/>
</dbReference>
<accession>A0ABW4HQQ4</accession>
<dbReference type="Proteomes" id="UP001597221">
    <property type="component" value="Unassembled WGS sequence"/>
</dbReference>
<dbReference type="GO" id="GO:0004523">
    <property type="term" value="F:RNA-DNA hybrid ribonuclease activity"/>
    <property type="evidence" value="ECO:0007669"/>
    <property type="project" value="UniProtKB-EC"/>
</dbReference>
<dbReference type="InterPro" id="IPR036397">
    <property type="entry name" value="RNaseH_sf"/>
</dbReference>
<keyword evidence="3" id="KW-1185">Reference proteome</keyword>
<organism evidence="2 3">
    <name type="scientific">Oceanobacillus luteolus</name>
    <dbReference type="NCBI Taxonomy" id="1274358"/>
    <lineage>
        <taxon>Bacteria</taxon>
        <taxon>Bacillati</taxon>
        <taxon>Bacillota</taxon>
        <taxon>Bacilli</taxon>
        <taxon>Bacillales</taxon>
        <taxon>Bacillaceae</taxon>
        <taxon>Oceanobacillus</taxon>
    </lineage>
</organism>